<dbReference type="AlphaFoldDB" id="A0A1X7DUN1"/>
<dbReference type="InterPro" id="IPR006935">
    <property type="entry name" value="Helicase/UvrB_N"/>
</dbReference>
<dbReference type="Pfam" id="PF19778">
    <property type="entry name" value="RE_endonuc"/>
    <property type="match status" value="1"/>
</dbReference>
<reference evidence="4" key="1">
    <citation type="submission" date="2017-04" db="EMBL/GenBank/DDBJ databases">
        <authorList>
            <person name="Varghese N."/>
            <person name="Submissions S."/>
        </authorList>
    </citation>
    <scope>NUCLEOTIDE SEQUENCE [LARGE SCALE GENOMIC DNA]</scope>
    <source>
        <strain evidence="4">NIO-1021</strain>
    </source>
</reference>
<dbReference type="GO" id="GO:0003677">
    <property type="term" value="F:DNA binding"/>
    <property type="evidence" value="ECO:0007669"/>
    <property type="project" value="InterPro"/>
</dbReference>
<dbReference type="Gene3D" id="3.40.50.300">
    <property type="entry name" value="P-loop containing nucleotide triphosphate hydrolases"/>
    <property type="match status" value="1"/>
</dbReference>
<gene>
    <name evidence="3" type="ORF">SAMN06296028_11572</name>
</gene>
<organism evidence="3 4">
    <name type="scientific">Kocuria marina subsp. indica</name>
    <dbReference type="NCBI Taxonomy" id="1049583"/>
    <lineage>
        <taxon>Bacteria</taxon>
        <taxon>Bacillati</taxon>
        <taxon>Actinomycetota</taxon>
        <taxon>Actinomycetes</taxon>
        <taxon>Micrococcales</taxon>
        <taxon>Micrococcaceae</taxon>
        <taxon>Kocuria</taxon>
    </lineage>
</organism>
<evidence type="ECO:0000313" key="3">
    <source>
        <dbReference type="EMBL" id="SMF21858.1"/>
    </source>
</evidence>
<sequence length="1052" mass="118119">MKLQFKVQDYQTAAVDAVVDCFGAVHRQPFADNVTYKIDPGRTVEQRDQPELDHRLSEAVARTGYGNSPLLLSSAQLLDNIQAVQRRTSGLPLSGELVASPAAGLNLDVEMETGTGKTYVYIKTIMELHRQYGWSKFVVVVPSVAIREGVKKSFEITADHFLAEYKTQARAFVYDSDHLEDVETFASDAGIQVMIINAQNFNRDAKRADQDLTETGKSPGLKMFKTLDGFKSRRPIDVIAANRPVLIIDEPQRLGSNPAKPSETLKALGRFNALFALRYSATHAIEHNRVHRLDALDAYNKKLVKKIAARGISVKGLAGSSAYLYVDGLELGKGADFPKARVEIQHQPKSGNITLRTVKVKKGDRLHDISGGIEAYKGLVVDDIDAIANTVTLLDGQVLQGGQVTNDVTDEQKRRLQIREVVRAHLDKERQLFGHGIKALSLFFIDEVHKYRDYDQPDRLGEYARVFEEEYESLRAERLSELDLDESAAAYRAFLERDPVRDIHNGYFSVDKKTGRWVNSDASDASDEKGKGLSKDTEAYDAILRDKEKLLDRDYPLRFIFSHSALREGWDNPNVFTLGFLKKATAGDSRRQEVGRGLRLAVDHNGDRADNPVTVHDINVLTVVTEESYVDFVAGFQKETLGLLSARPRKATPEFFAGAALLDVIAGVEHKVTLDEAKQLQHWLIKHDFIDYDQHLTDKWLERGDLPEIPDMPPALQPYFYQVAELIDSLHVQAPKVDDGRKAKVVPMNKANFDKKEFQELWARINHRVVYQVAFDTRELIANCVRVLDTSLEVARLQYVVTEGVQRDVIEAEHLESGESFKVTRTKSSESTLSASSTVPYDLIGEIAEKTKLTRRTVASILHGVRPDTFAKFKQNPEQFITEAARLIREQAAATMVEHIEYDILDDRYDASIFTENQTAQDLSKAVHTPNKSVYEYVLDDSQVERDFGAALDISDEVSVFTKLPRGFKIPTPLDDYNPDWAIAFQEGSVKHVYFVAETKYSLSSLELRGAEKAKIDCANKLFEKLDQVAGTPGIRYHGVTSYDHLLQLVGA</sequence>
<evidence type="ECO:0000259" key="1">
    <source>
        <dbReference type="Pfam" id="PF04851"/>
    </source>
</evidence>
<dbReference type="RefSeq" id="WP_085107831.1">
    <property type="nucleotide sequence ID" value="NZ_FXAC01000015.1"/>
</dbReference>
<dbReference type="InterPro" id="IPR027417">
    <property type="entry name" value="P-loop_NTPase"/>
</dbReference>
<keyword evidence="4" id="KW-1185">Reference proteome</keyword>
<protein>
    <submittedName>
        <fullName evidence="3">Type III restriction enzyme</fullName>
    </submittedName>
</protein>
<dbReference type="Proteomes" id="UP000192929">
    <property type="component" value="Unassembled WGS sequence"/>
</dbReference>
<accession>A0A1X7DUN1</accession>
<dbReference type="GO" id="GO:0005524">
    <property type="term" value="F:ATP binding"/>
    <property type="evidence" value="ECO:0007669"/>
    <property type="project" value="InterPro"/>
</dbReference>
<dbReference type="EMBL" id="FXAC01000015">
    <property type="protein sequence ID" value="SMF21858.1"/>
    <property type="molecule type" value="Genomic_DNA"/>
</dbReference>
<name>A0A1X7DUN1_9MICC</name>
<proteinExistence type="predicted"/>
<evidence type="ECO:0000313" key="4">
    <source>
        <dbReference type="Proteomes" id="UP000192929"/>
    </source>
</evidence>
<dbReference type="Pfam" id="PF04851">
    <property type="entry name" value="ResIII"/>
    <property type="match status" value="1"/>
</dbReference>
<dbReference type="SUPFAM" id="SSF52540">
    <property type="entry name" value="P-loop containing nucleoside triphosphate hydrolases"/>
    <property type="match status" value="2"/>
</dbReference>
<dbReference type="InterPro" id="IPR045572">
    <property type="entry name" value="RE_endonuc_C"/>
</dbReference>
<feature type="domain" description="Helicase/UvrB N-terminal" evidence="1">
    <location>
        <begin position="109"/>
        <end position="282"/>
    </location>
</feature>
<evidence type="ECO:0000259" key="2">
    <source>
        <dbReference type="Pfam" id="PF19778"/>
    </source>
</evidence>
<dbReference type="GO" id="GO:0015668">
    <property type="term" value="F:type III site-specific deoxyribonuclease activity"/>
    <property type="evidence" value="ECO:0007669"/>
    <property type="project" value="InterPro"/>
</dbReference>
<feature type="domain" description="Type III restriction enzyme C-terminal endonuclease" evidence="2">
    <location>
        <begin position="931"/>
        <end position="1038"/>
    </location>
</feature>